<evidence type="ECO:0000313" key="4">
    <source>
        <dbReference type="Proteomes" id="UP000034493"/>
    </source>
</evidence>
<dbReference type="EMBL" id="LCBC01000004">
    <property type="protein sequence ID" value="KKS04650.1"/>
    <property type="molecule type" value="Genomic_DNA"/>
</dbReference>
<name>A0A0G0VUZ1_9BACT</name>
<evidence type="ECO:0000256" key="1">
    <source>
        <dbReference type="ARBA" id="ARBA00022723"/>
    </source>
</evidence>
<keyword evidence="1" id="KW-0479">Metal-binding</keyword>
<dbReference type="GO" id="GO:0005737">
    <property type="term" value="C:cytoplasm"/>
    <property type="evidence" value="ECO:0007669"/>
    <property type="project" value="TreeGrafter"/>
</dbReference>
<dbReference type="PANTHER" id="PTHR23422">
    <property type="entry name" value="DIPEPTIDYL PEPTIDASE III-RELATED"/>
    <property type="match status" value="1"/>
</dbReference>
<reference evidence="3 4" key="1">
    <citation type="journal article" date="2015" name="Nature">
        <title>rRNA introns, odd ribosomes, and small enigmatic genomes across a large radiation of phyla.</title>
        <authorList>
            <person name="Brown C.T."/>
            <person name="Hug L.A."/>
            <person name="Thomas B.C."/>
            <person name="Sharon I."/>
            <person name="Castelle C.J."/>
            <person name="Singh A."/>
            <person name="Wilkins M.J."/>
            <person name="Williams K.H."/>
            <person name="Banfield J.F."/>
        </authorList>
    </citation>
    <scope>NUCLEOTIDE SEQUENCE [LARGE SCALE GENOMIC DNA]</scope>
</reference>
<protein>
    <submittedName>
        <fullName evidence="3">Peptidase family M49</fullName>
    </submittedName>
</protein>
<dbReference type="GO" id="GO:0046872">
    <property type="term" value="F:metal ion binding"/>
    <property type="evidence" value="ECO:0007669"/>
    <property type="project" value="UniProtKB-KW"/>
</dbReference>
<dbReference type="GO" id="GO:0008239">
    <property type="term" value="F:dipeptidyl-peptidase activity"/>
    <property type="evidence" value="ECO:0007669"/>
    <property type="project" value="TreeGrafter"/>
</dbReference>
<proteinExistence type="predicted"/>
<keyword evidence="2" id="KW-0378">Hydrolase</keyword>
<dbReference type="InterPro" id="IPR039461">
    <property type="entry name" value="Peptidase_M49"/>
</dbReference>
<sequence>MSAPIVVFPVENLNLTASEKEVLKKLIEAAKAIAPIYQKQENSKYLGANFYPSNATREEILEVSRHNSEILSPYTIVERNGKNKLVAVPYHIKFKKDLEKVARLLRDAAKLTKKRDFASRLELQANALLDGNYEASDIYWITMKPYKIDIVIGPIDRLDDRLLFKKASYEAWVGVMDKDKTKKAKIIQQTIYDVRRKIIAPSEKAEFLDKTTLRVDKTLIFSGLFARGMFTSNSLPVDPVLMEKYGIEITFFDTSLDFKFNKQHLPIFERIFEKKFQKEYTNECLREGSFRNVLLHEIGHSLLRYKDSELRLKELFPVIDELSATIYGIKCCGSLVLKGIMSERELEAIMIMFICRAFTWWIDYQTQKSVEAFAIGHALAVNNFLSNGALKESNGISWPNFTKLFLGIEELSDALERLISVGTYQDVKAFIEKYGSFMIYSSFKNRLKGLI</sequence>
<organism evidence="3 4">
    <name type="scientific">Candidatus Curtissbacteria bacterium GW2011_GWA2_41_24</name>
    <dbReference type="NCBI Taxonomy" id="1618411"/>
    <lineage>
        <taxon>Bacteria</taxon>
        <taxon>Candidatus Curtissiibacteriota</taxon>
    </lineage>
</organism>
<accession>A0A0G0VUZ1</accession>
<dbReference type="AlphaFoldDB" id="A0A0G0VUZ1"/>
<evidence type="ECO:0000313" key="3">
    <source>
        <dbReference type="EMBL" id="KKS04650.1"/>
    </source>
</evidence>
<dbReference type="Gene3D" id="3.30.540.30">
    <property type="match status" value="1"/>
</dbReference>
<comment type="caution">
    <text evidence="3">The sequence shown here is derived from an EMBL/GenBank/DDBJ whole genome shotgun (WGS) entry which is preliminary data.</text>
</comment>
<evidence type="ECO:0000256" key="2">
    <source>
        <dbReference type="ARBA" id="ARBA00022801"/>
    </source>
</evidence>
<dbReference type="PANTHER" id="PTHR23422:SF9">
    <property type="entry name" value="ZN-DEPENDENT HYDROLASE"/>
    <property type="match status" value="1"/>
</dbReference>
<dbReference type="Proteomes" id="UP000034493">
    <property type="component" value="Unassembled WGS sequence"/>
</dbReference>
<gene>
    <name evidence="3" type="ORF">UU56_C0004G0051</name>
</gene>